<evidence type="ECO:0000313" key="2">
    <source>
        <dbReference type="Proteomes" id="UP000005446"/>
    </source>
</evidence>
<dbReference type="InParanoid" id="H0EDI3"/>
<dbReference type="AlphaFoldDB" id="H0EDI3"/>
<evidence type="ECO:0000313" key="1">
    <source>
        <dbReference type="EMBL" id="EHL03409.1"/>
    </source>
</evidence>
<comment type="caution">
    <text evidence="1">The sequence shown here is derived from an EMBL/GenBank/DDBJ whole genome shotgun (WGS) entry which is preliminary data.</text>
</comment>
<dbReference type="EMBL" id="AGUE01000010">
    <property type="protein sequence ID" value="EHL03409.1"/>
    <property type="molecule type" value="Genomic_DNA"/>
</dbReference>
<reference evidence="1 2" key="1">
    <citation type="journal article" date="2012" name="Eukaryot. Cell">
        <title>Genome sequence of the fungus Glarea lozoyensis: the first genome sequence of a species from the Helotiaceae family.</title>
        <authorList>
            <person name="Youssar L."/>
            <person name="Gruening B.A."/>
            <person name="Erxleben A."/>
            <person name="Guenther S."/>
            <person name="Huettel W."/>
        </authorList>
    </citation>
    <scope>NUCLEOTIDE SEQUENCE [LARGE SCALE GENOMIC DNA]</scope>
    <source>
        <strain evidence="2">ATCC 74030 / MF5533</strain>
    </source>
</reference>
<name>H0EDI3_GLAL7</name>
<keyword evidence="2" id="KW-1185">Reference proteome</keyword>
<sequence>MLARGGSFQRYFFRNLAISLASGGLDKWQSQHDICSEQLTKYQI</sequence>
<gene>
    <name evidence="1" type="ORF">M7I_0632</name>
</gene>
<proteinExistence type="predicted"/>
<accession>H0EDI3</accession>
<organism evidence="1 2">
    <name type="scientific">Glarea lozoyensis (strain ATCC 74030 / MF5533)</name>
    <dbReference type="NCBI Taxonomy" id="1104152"/>
    <lineage>
        <taxon>Eukaryota</taxon>
        <taxon>Fungi</taxon>
        <taxon>Dikarya</taxon>
        <taxon>Ascomycota</taxon>
        <taxon>Pezizomycotina</taxon>
        <taxon>Leotiomycetes</taxon>
        <taxon>Helotiales</taxon>
        <taxon>Helotiaceae</taxon>
        <taxon>Glarea</taxon>
    </lineage>
</organism>
<dbReference type="HOGENOM" id="CLU_3224693_0_0_1"/>
<dbReference type="Proteomes" id="UP000005446">
    <property type="component" value="Unassembled WGS sequence"/>
</dbReference>
<protein>
    <submittedName>
        <fullName evidence="1">Uncharacterized protein</fullName>
    </submittedName>
</protein>